<organism evidence="1 2">
    <name type="scientific">Eleginops maclovinus</name>
    <name type="common">Patagonian blennie</name>
    <name type="synonym">Eleginus maclovinus</name>
    <dbReference type="NCBI Taxonomy" id="56733"/>
    <lineage>
        <taxon>Eukaryota</taxon>
        <taxon>Metazoa</taxon>
        <taxon>Chordata</taxon>
        <taxon>Craniata</taxon>
        <taxon>Vertebrata</taxon>
        <taxon>Euteleostomi</taxon>
        <taxon>Actinopterygii</taxon>
        <taxon>Neopterygii</taxon>
        <taxon>Teleostei</taxon>
        <taxon>Neoteleostei</taxon>
        <taxon>Acanthomorphata</taxon>
        <taxon>Eupercaria</taxon>
        <taxon>Perciformes</taxon>
        <taxon>Notothenioidei</taxon>
        <taxon>Eleginopidae</taxon>
        <taxon>Eleginops</taxon>
    </lineage>
</organism>
<dbReference type="Proteomes" id="UP001346869">
    <property type="component" value="Unassembled WGS sequence"/>
</dbReference>
<reference evidence="1 2" key="1">
    <citation type="journal article" date="2023" name="Genes (Basel)">
        <title>Chromosome-Level Genome Assembly and Circadian Gene Repertoire of the Patagonia Blennie Eleginops maclovinus-The Closest Ancestral Proxy of Antarctic Cryonotothenioids.</title>
        <authorList>
            <person name="Cheng C.C."/>
            <person name="Rivera-Colon A.G."/>
            <person name="Minhas B.F."/>
            <person name="Wilson L."/>
            <person name="Rayamajhi N."/>
            <person name="Vargas-Chacoff L."/>
            <person name="Catchen J.M."/>
        </authorList>
    </citation>
    <scope>NUCLEOTIDE SEQUENCE [LARGE SCALE GENOMIC DNA]</scope>
    <source>
        <strain evidence="1">JMC-PN-2008</strain>
    </source>
</reference>
<accession>A0AAN7Y0T5</accession>
<dbReference type="AlphaFoldDB" id="A0AAN7Y0T5"/>
<dbReference type="EMBL" id="JAUZQC010000005">
    <property type="protein sequence ID" value="KAK5870519.1"/>
    <property type="molecule type" value="Genomic_DNA"/>
</dbReference>
<protein>
    <submittedName>
        <fullName evidence="1">Uncharacterized protein</fullName>
    </submittedName>
</protein>
<evidence type="ECO:0000313" key="1">
    <source>
        <dbReference type="EMBL" id="KAK5870519.1"/>
    </source>
</evidence>
<comment type="caution">
    <text evidence="1">The sequence shown here is derived from an EMBL/GenBank/DDBJ whole genome shotgun (WGS) entry which is preliminary data.</text>
</comment>
<keyword evidence="2" id="KW-1185">Reference proteome</keyword>
<evidence type="ECO:0000313" key="2">
    <source>
        <dbReference type="Proteomes" id="UP001346869"/>
    </source>
</evidence>
<sequence>MCCTALPLWKGCVHQYLQHTCSRPTHSGQVIAGVARAVASYCCSVLPAVITAISCSGGMWRPQLCAPLLGRCQLTSCCCHTCSPTAGQPTL</sequence>
<proteinExistence type="predicted"/>
<reference evidence="1 2" key="2">
    <citation type="journal article" date="2023" name="Mol. Biol. Evol.">
        <title>Genomics of Secondarily Temperate Adaptation in the Only Non-Antarctic Icefish.</title>
        <authorList>
            <person name="Rivera-Colon A.G."/>
            <person name="Rayamajhi N."/>
            <person name="Minhas B.F."/>
            <person name="Madrigal G."/>
            <person name="Bilyk K.T."/>
            <person name="Yoon V."/>
            <person name="Hune M."/>
            <person name="Gregory S."/>
            <person name="Cheng C.H.C."/>
            <person name="Catchen J.M."/>
        </authorList>
    </citation>
    <scope>NUCLEOTIDE SEQUENCE [LARGE SCALE GENOMIC DNA]</scope>
    <source>
        <strain evidence="1">JMC-PN-2008</strain>
    </source>
</reference>
<name>A0AAN7Y0T5_ELEMC</name>
<gene>
    <name evidence="1" type="ORF">PBY51_003461</name>
</gene>